<keyword evidence="5 6" id="KW-0472">Membrane</keyword>
<evidence type="ECO:0000256" key="3">
    <source>
        <dbReference type="ARBA" id="ARBA00022692"/>
    </source>
</evidence>
<dbReference type="EMBL" id="FN648087">
    <property type="protein sequence ID" value="CBJ29579.1"/>
    <property type="molecule type" value="Genomic_DNA"/>
</dbReference>
<evidence type="ECO:0000313" key="9">
    <source>
        <dbReference type="Proteomes" id="UP000002630"/>
    </source>
</evidence>
<evidence type="ECO:0000256" key="6">
    <source>
        <dbReference type="SAM" id="Phobius"/>
    </source>
</evidence>
<dbReference type="GO" id="GO:0016020">
    <property type="term" value="C:membrane"/>
    <property type="evidence" value="ECO:0007669"/>
    <property type="project" value="UniProtKB-SubCell"/>
</dbReference>
<dbReference type="eggNOG" id="KOG3011">
    <property type="taxonomic scope" value="Eukaryota"/>
</dbReference>
<protein>
    <recommendedName>
        <fullName evidence="7">Lipid desaturase domain-containing protein</fullName>
    </recommendedName>
</protein>
<accession>D7FL42</accession>
<dbReference type="InterPro" id="IPR019547">
    <property type="entry name" value="Lipid_desat"/>
</dbReference>
<evidence type="ECO:0000256" key="4">
    <source>
        <dbReference type="ARBA" id="ARBA00022989"/>
    </source>
</evidence>
<dbReference type="AlphaFoldDB" id="D7FL42"/>
<feature type="transmembrane region" description="Helical" evidence="6">
    <location>
        <begin position="246"/>
        <end position="267"/>
    </location>
</feature>
<keyword evidence="9" id="KW-1185">Reference proteome</keyword>
<evidence type="ECO:0000256" key="5">
    <source>
        <dbReference type="ARBA" id="ARBA00023136"/>
    </source>
</evidence>
<proteinExistence type="inferred from homology"/>
<evidence type="ECO:0000256" key="2">
    <source>
        <dbReference type="ARBA" id="ARBA00007620"/>
    </source>
</evidence>
<dbReference type="GO" id="GO:0006631">
    <property type="term" value="P:fatty acid metabolic process"/>
    <property type="evidence" value="ECO:0007669"/>
    <property type="project" value="UniProtKB-UniPathway"/>
</dbReference>
<dbReference type="InParanoid" id="D7FL42"/>
<evidence type="ECO:0000313" key="8">
    <source>
        <dbReference type="EMBL" id="CBJ29579.1"/>
    </source>
</evidence>
<dbReference type="GO" id="GO:0016491">
    <property type="term" value="F:oxidoreductase activity"/>
    <property type="evidence" value="ECO:0007669"/>
    <property type="project" value="TreeGrafter"/>
</dbReference>
<dbReference type="PANTHER" id="PTHR48177:SF1">
    <property type="entry name" value="PLASMANYLETHANOLAMINE DESATURASE 1"/>
    <property type="match status" value="1"/>
</dbReference>
<dbReference type="Pfam" id="PF10520">
    <property type="entry name" value="Lipid_desat"/>
    <property type="match status" value="1"/>
</dbReference>
<comment type="similarity">
    <text evidence="2">Belongs to the fatty acid desaturase CarF family.</text>
</comment>
<feature type="domain" description="Lipid desaturase" evidence="7">
    <location>
        <begin position="87"/>
        <end position="233"/>
    </location>
</feature>
<feature type="transmembrane region" description="Helical" evidence="6">
    <location>
        <begin position="164"/>
        <end position="182"/>
    </location>
</feature>
<dbReference type="STRING" id="2880.D7FL42"/>
<dbReference type="OrthoDB" id="190487at2759"/>
<dbReference type="UniPathway" id="UPA00199"/>
<evidence type="ECO:0000259" key="7">
    <source>
        <dbReference type="Pfam" id="PF10520"/>
    </source>
</evidence>
<dbReference type="InterPro" id="IPR052601">
    <property type="entry name" value="Plasmalogen_desaturase"/>
</dbReference>
<dbReference type="Proteomes" id="UP000002630">
    <property type="component" value="Linkage Group LG03"/>
</dbReference>
<keyword evidence="4 6" id="KW-1133">Transmembrane helix</keyword>
<evidence type="ECO:0000256" key="1">
    <source>
        <dbReference type="ARBA" id="ARBA00004141"/>
    </source>
</evidence>
<name>D7FL42_ECTSI</name>
<feature type="transmembrane region" description="Helical" evidence="6">
    <location>
        <begin position="141"/>
        <end position="157"/>
    </location>
</feature>
<sequence>MKSTITAADSAALAAATAVAADKSTSGTVRSSIAQEIQFVLGGRLPFVKRIETLVRGYVCVSMFFLIRYGILECGVAPTVGAFAVMYFVLDFYSGVLHVVLDDDWNMNVPLLSQPAMEFQYHHHIPDDGCSRPFVEGMGDLNFIVGLHLALFTALFVRGGSQDFMLLTAGGWKMVLAYWGIWNHRQAHQLKSKRPRWCTYLQNNGIMLSPAAHKVHHTPPHDDEYCLLGVTTWPVTWLGRRNLGSIFWIALFLGLTALDTICASRLLSMVFAR</sequence>
<gene>
    <name evidence="8" type="ORF">Esi_0153_0049</name>
</gene>
<dbReference type="PANTHER" id="PTHR48177">
    <property type="entry name" value="TRANSMEMBRANE PROTEIN 189"/>
    <property type="match status" value="1"/>
</dbReference>
<reference evidence="8 9" key="1">
    <citation type="journal article" date="2010" name="Nature">
        <title>The Ectocarpus genome and the independent evolution of multicellularity in brown algae.</title>
        <authorList>
            <person name="Cock J.M."/>
            <person name="Sterck L."/>
            <person name="Rouze P."/>
            <person name="Scornet D."/>
            <person name="Allen A.E."/>
            <person name="Amoutzias G."/>
            <person name="Anthouard V."/>
            <person name="Artiguenave F."/>
            <person name="Aury J.M."/>
            <person name="Badger J.H."/>
            <person name="Beszteri B."/>
            <person name="Billiau K."/>
            <person name="Bonnet E."/>
            <person name="Bothwell J.H."/>
            <person name="Bowler C."/>
            <person name="Boyen C."/>
            <person name="Brownlee C."/>
            <person name="Carrano C.J."/>
            <person name="Charrier B."/>
            <person name="Cho G.Y."/>
            <person name="Coelho S.M."/>
            <person name="Collen J."/>
            <person name="Corre E."/>
            <person name="Da Silva C."/>
            <person name="Delage L."/>
            <person name="Delaroque N."/>
            <person name="Dittami S.M."/>
            <person name="Doulbeau S."/>
            <person name="Elias M."/>
            <person name="Farnham G."/>
            <person name="Gachon C.M."/>
            <person name="Gschloessl B."/>
            <person name="Heesch S."/>
            <person name="Jabbari K."/>
            <person name="Jubin C."/>
            <person name="Kawai H."/>
            <person name="Kimura K."/>
            <person name="Kloareg B."/>
            <person name="Kupper F.C."/>
            <person name="Lang D."/>
            <person name="Le Bail A."/>
            <person name="Leblanc C."/>
            <person name="Lerouge P."/>
            <person name="Lohr M."/>
            <person name="Lopez P.J."/>
            <person name="Martens C."/>
            <person name="Maumus F."/>
            <person name="Michel G."/>
            <person name="Miranda-Saavedra D."/>
            <person name="Morales J."/>
            <person name="Moreau H."/>
            <person name="Motomura T."/>
            <person name="Nagasato C."/>
            <person name="Napoli C.A."/>
            <person name="Nelson D.R."/>
            <person name="Nyvall-Collen P."/>
            <person name="Peters A.F."/>
            <person name="Pommier C."/>
            <person name="Potin P."/>
            <person name="Poulain J."/>
            <person name="Quesneville H."/>
            <person name="Read B."/>
            <person name="Rensing S.A."/>
            <person name="Ritter A."/>
            <person name="Rousvoal S."/>
            <person name="Samanta M."/>
            <person name="Samson G."/>
            <person name="Schroeder D.C."/>
            <person name="Segurens B."/>
            <person name="Strittmatter M."/>
            <person name="Tonon T."/>
            <person name="Tregear J.W."/>
            <person name="Valentin K."/>
            <person name="von Dassow P."/>
            <person name="Yamagishi T."/>
            <person name="Van de Peer Y."/>
            <person name="Wincker P."/>
        </authorList>
    </citation>
    <scope>NUCLEOTIDE SEQUENCE [LARGE SCALE GENOMIC DNA]</scope>
    <source>
        <strain evidence="9">Ec32 / CCAP1310/4</strain>
    </source>
</reference>
<keyword evidence="3 6" id="KW-0812">Transmembrane</keyword>
<dbReference type="EMBL" id="FN649728">
    <property type="protein sequence ID" value="CBJ29579.1"/>
    <property type="molecule type" value="Genomic_DNA"/>
</dbReference>
<organism evidence="8 9">
    <name type="scientific">Ectocarpus siliculosus</name>
    <name type="common">Brown alga</name>
    <name type="synonym">Conferva siliculosa</name>
    <dbReference type="NCBI Taxonomy" id="2880"/>
    <lineage>
        <taxon>Eukaryota</taxon>
        <taxon>Sar</taxon>
        <taxon>Stramenopiles</taxon>
        <taxon>Ochrophyta</taxon>
        <taxon>PX clade</taxon>
        <taxon>Phaeophyceae</taxon>
        <taxon>Ectocarpales</taxon>
        <taxon>Ectocarpaceae</taxon>
        <taxon>Ectocarpus</taxon>
    </lineage>
</organism>
<comment type="subcellular location">
    <subcellularLocation>
        <location evidence="1">Membrane</location>
        <topology evidence="1">Multi-pass membrane protein</topology>
    </subcellularLocation>
</comment>